<name>A0A6P8QYB4_GEOSA</name>
<evidence type="ECO:0000256" key="18">
    <source>
        <dbReference type="SAM" id="Phobius"/>
    </source>
</evidence>
<keyword evidence="14" id="KW-1015">Disulfide bond</keyword>
<evidence type="ECO:0000256" key="13">
    <source>
        <dbReference type="ARBA" id="ARBA00023136"/>
    </source>
</evidence>
<dbReference type="InterPro" id="IPR003378">
    <property type="entry name" value="Fringe-like_glycosylTrfase"/>
</dbReference>
<dbReference type="InParanoid" id="A0A6P8QYB4"/>
<evidence type="ECO:0000256" key="11">
    <source>
        <dbReference type="ARBA" id="ARBA00022968"/>
    </source>
</evidence>
<evidence type="ECO:0000256" key="15">
    <source>
        <dbReference type="ARBA" id="ARBA00023211"/>
    </source>
</evidence>
<evidence type="ECO:0000256" key="8">
    <source>
        <dbReference type="ARBA" id="ARBA00022692"/>
    </source>
</evidence>
<dbReference type="PANTHER" id="PTHR23033:SF9">
    <property type="entry name" value="GLYCOPROTEIN-N-ACETYLGALACTOSAMINE 3-BETA-GALACTOSYLTRANSFERASE 1-A"/>
    <property type="match status" value="1"/>
</dbReference>
<evidence type="ECO:0000259" key="19">
    <source>
        <dbReference type="Pfam" id="PF02434"/>
    </source>
</evidence>
<organism evidence="20 21">
    <name type="scientific">Geotrypetes seraphini</name>
    <name type="common">Gaboon caecilian</name>
    <name type="synonym">Caecilia seraphini</name>
    <dbReference type="NCBI Taxonomy" id="260995"/>
    <lineage>
        <taxon>Eukaryota</taxon>
        <taxon>Metazoa</taxon>
        <taxon>Chordata</taxon>
        <taxon>Craniata</taxon>
        <taxon>Vertebrata</taxon>
        <taxon>Euteleostomi</taxon>
        <taxon>Amphibia</taxon>
        <taxon>Gymnophiona</taxon>
        <taxon>Geotrypetes</taxon>
    </lineage>
</organism>
<dbReference type="PANTHER" id="PTHR23033">
    <property type="entry name" value="BETA1,3-GALACTOSYLTRANSFERASE"/>
    <property type="match status" value="1"/>
</dbReference>
<feature type="transmembrane region" description="Helical" evidence="18">
    <location>
        <begin position="12"/>
        <end position="32"/>
    </location>
</feature>
<dbReference type="RefSeq" id="XP_033791536.1">
    <property type="nucleotide sequence ID" value="XM_033935645.1"/>
</dbReference>
<keyword evidence="10" id="KW-0547">Nucleotide-binding</keyword>
<keyword evidence="15" id="KW-0464">Manganese</keyword>
<dbReference type="GeneID" id="117356440"/>
<evidence type="ECO:0000256" key="3">
    <source>
        <dbReference type="ARBA" id="ARBA00004922"/>
    </source>
</evidence>
<dbReference type="FunFam" id="3.90.550.50:FF:000007">
    <property type="entry name" value="Glycoprotein-N-acetylgalactosamine 3-beta-galactosyltransferase 1"/>
    <property type="match status" value="1"/>
</dbReference>
<keyword evidence="11" id="KW-0735">Signal-anchor</keyword>
<feature type="region of interest" description="Disordered" evidence="17">
    <location>
        <begin position="348"/>
        <end position="375"/>
    </location>
</feature>
<evidence type="ECO:0000313" key="20">
    <source>
        <dbReference type="Proteomes" id="UP000515159"/>
    </source>
</evidence>
<comment type="catalytic activity">
    <reaction evidence="16">
        <text>an N-acetyl-alpha-D-galactosaminyl derivative + UDP-alpha-D-galactose = a beta-D-galactosyl-(1-&gt;3)-N-acetyl-alpha-D-galactosaminyl derivative + UDP + H(+)</text>
        <dbReference type="Rhea" id="RHEA:15621"/>
        <dbReference type="ChEBI" id="CHEBI:15378"/>
        <dbReference type="ChEBI" id="CHEBI:28257"/>
        <dbReference type="ChEBI" id="CHEBI:58223"/>
        <dbReference type="ChEBI" id="CHEBI:66914"/>
        <dbReference type="ChEBI" id="CHEBI:133470"/>
        <dbReference type="EC" id="2.4.1.122"/>
    </reaction>
</comment>
<dbReference type="OrthoDB" id="414175at2759"/>
<evidence type="ECO:0000256" key="9">
    <source>
        <dbReference type="ARBA" id="ARBA00022723"/>
    </source>
</evidence>
<comment type="subcellular location">
    <subcellularLocation>
        <location evidence="2">Membrane</location>
        <topology evidence="2">Single-pass type II membrane protein</topology>
    </subcellularLocation>
</comment>
<evidence type="ECO:0000256" key="5">
    <source>
        <dbReference type="ARBA" id="ARBA00012557"/>
    </source>
</evidence>
<gene>
    <name evidence="21" type="primary">LOC117356440</name>
</gene>
<dbReference type="AlphaFoldDB" id="A0A6P8QYB4"/>
<sequence>MRFSNFTGSGITFYCGLLVGFCLSFHFLNGVFETIPKQLVGPIKNNAMDIQWIKQRLALFNKVHPHHSGEDSSIGDDLYNKVRILCWIMTGPQNLETRTKHLKATWTRHCNIVLFISSVDDKDFPTIGTGTKEGRDQLYWKVIRAFNYVYKHHLEEADWFMKADDDTYAVVDNMRWMLSNYTPDQPIYFGKRFKPFAKQGYMSGGAGYILSKEALKRFVESFNKKICTHTSPVDDLAIGQCLEKIGVKAEDSRDTELRETFHPFSPEYHLTGHFTKSFWYWSYNFYKIVEGPQCCSDLAISFHYINAEGMYMLEYLTYHIRAYGYQYRYQPALSENAQKLLPVFKKTTSDKTKRAPITKREKTNETLVEDKGEKS</sequence>
<keyword evidence="12 18" id="KW-1133">Transmembrane helix</keyword>
<dbReference type="UniPathway" id="UPA00378"/>
<feature type="domain" description="Fringe-like glycosyltransferase" evidence="19">
    <location>
        <begin position="88"/>
        <end position="252"/>
    </location>
</feature>
<evidence type="ECO:0000256" key="14">
    <source>
        <dbReference type="ARBA" id="ARBA00023157"/>
    </source>
</evidence>
<dbReference type="Pfam" id="PF02434">
    <property type="entry name" value="Fringe"/>
    <property type="match status" value="1"/>
</dbReference>
<keyword evidence="7" id="KW-0808">Transferase</keyword>
<proteinExistence type="inferred from homology"/>
<evidence type="ECO:0000256" key="2">
    <source>
        <dbReference type="ARBA" id="ARBA00004606"/>
    </source>
</evidence>
<comment type="cofactor">
    <cofactor evidence="1">
        <name>Mn(2+)</name>
        <dbReference type="ChEBI" id="CHEBI:29035"/>
    </cofactor>
</comment>
<reference evidence="21" key="1">
    <citation type="submission" date="2025-08" db="UniProtKB">
        <authorList>
            <consortium name="RefSeq"/>
        </authorList>
    </citation>
    <scope>IDENTIFICATION</scope>
</reference>
<dbReference type="GO" id="GO:0001525">
    <property type="term" value="P:angiogenesis"/>
    <property type="evidence" value="ECO:0007669"/>
    <property type="project" value="UniProtKB-ARBA"/>
</dbReference>
<accession>A0A6P8QYB4</accession>
<comment type="similarity">
    <text evidence="4">Belongs to the glycosyltransferase 31 family. Beta3-Gal-T subfamily.</text>
</comment>
<keyword evidence="13 18" id="KW-0472">Membrane</keyword>
<dbReference type="EC" id="2.4.1.122" evidence="5"/>
<evidence type="ECO:0000256" key="17">
    <source>
        <dbReference type="SAM" id="MobiDB-lite"/>
    </source>
</evidence>
<keyword evidence="6" id="KW-0328">Glycosyltransferase</keyword>
<evidence type="ECO:0000256" key="10">
    <source>
        <dbReference type="ARBA" id="ARBA00022741"/>
    </source>
</evidence>
<evidence type="ECO:0000256" key="7">
    <source>
        <dbReference type="ARBA" id="ARBA00022679"/>
    </source>
</evidence>
<dbReference type="GO" id="GO:0016263">
    <property type="term" value="F:glycoprotein-N-acetylgalactosamine 3-beta-galactosyltransferase activity"/>
    <property type="evidence" value="ECO:0007669"/>
    <property type="project" value="UniProtKB-EC"/>
</dbReference>
<evidence type="ECO:0000256" key="1">
    <source>
        <dbReference type="ARBA" id="ARBA00001936"/>
    </source>
</evidence>
<evidence type="ECO:0000313" key="21">
    <source>
        <dbReference type="RefSeq" id="XP_033791536.1"/>
    </source>
</evidence>
<evidence type="ECO:0000256" key="6">
    <source>
        <dbReference type="ARBA" id="ARBA00022676"/>
    </source>
</evidence>
<dbReference type="GO" id="GO:0046872">
    <property type="term" value="F:metal ion binding"/>
    <property type="evidence" value="ECO:0007669"/>
    <property type="project" value="UniProtKB-KW"/>
</dbReference>
<dbReference type="GO" id="GO:0016020">
    <property type="term" value="C:membrane"/>
    <property type="evidence" value="ECO:0007669"/>
    <property type="project" value="UniProtKB-SubCell"/>
</dbReference>
<evidence type="ECO:0000256" key="4">
    <source>
        <dbReference type="ARBA" id="ARBA00006462"/>
    </source>
</evidence>
<dbReference type="KEGG" id="gsh:117356440"/>
<dbReference type="Proteomes" id="UP000515159">
    <property type="component" value="Chromosome 3"/>
</dbReference>
<keyword evidence="9" id="KW-0479">Metal-binding</keyword>
<evidence type="ECO:0000256" key="12">
    <source>
        <dbReference type="ARBA" id="ARBA00022989"/>
    </source>
</evidence>
<dbReference type="GO" id="GO:0000166">
    <property type="term" value="F:nucleotide binding"/>
    <property type="evidence" value="ECO:0007669"/>
    <property type="project" value="UniProtKB-KW"/>
</dbReference>
<dbReference type="Gene3D" id="3.90.550.50">
    <property type="match status" value="1"/>
</dbReference>
<keyword evidence="20" id="KW-1185">Reference proteome</keyword>
<comment type="pathway">
    <text evidence="3">Protein modification; protein glycosylation.</text>
</comment>
<dbReference type="InterPro" id="IPR026050">
    <property type="entry name" value="C1GALT1/C1GALT1_chp1"/>
</dbReference>
<keyword evidence="8 18" id="KW-0812">Transmembrane</keyword>
<protein>
    <recommendedName>
        <fullName evidence="5">N-acetylgalactosaminide beta-1,3-galactosyltransferase</fullName>
        <ecNumber evidence="5">2.4.1.122</ecNumber>
    </recommendedName>
</protein>
<evidence type="ECO:0000256" key="16">
    <source>
        <dbReference type="ARBA" id="ARBA00048842"/>
    </source>
</evidence>